<keyword evidence="3" id="KW-0949">S-adenosyl-L-methionine</keyword>
<evidence type="ECO:0008006" key="7">
    <source>
        <dbReference type="Google" id="ProtNLM"/>
    </source>
</evidence>
<evidence type="ECO:0000256" key="3">
    <source>
        <dbReference type="ARBA" id="ARBA00022691"/>
    </source>
</evidence>
<proteinExistence type="inferred from homology"/>
<dbReference type="EMBL" id="MNAD01000307">
    <property type="protein sequence ID" value="OJT14325.1"/>
    <property type="molecule type" value="Genomic_DNA"/>
</dbReference>
<dbReference type="Gene3D" id="3.40.50.150">
    <property type="entry name" value="Vaccinia Virus protein VP39"/>
    <property type="match status" value="1"/>
</dbReference>
<dbReference type="InterPro" id="IPR051654">
    <property type="entry name" value="Meroterpenoid_MTases"/>
</dbReference>
<keyword evidence="2" id="KW-0808">Transferase</keyword>
<keyword evidence="6" id="KW-1185">Reference proteome</keyword>
<dbReference type="OrthoDB" id="2094832at2759"/>
<organism evidence="5 6">
    <name type="scientific">Trametes pubescens</name>
    <name type="common">White-rot fungus</name>
    <dbReference type="NCBI Taxonomy" id="154538"/>
    <lineage>
        <taxon>Eukaryota</taxon>
        <taxon>Fungi</taxon>
        <taxon>Dikarya</taxon>
        <taxon>Basidiomycota</taxon>
        <taxon>Agaricomycotina</taxon>
        <taxon>Agaricomycetes</taxon>
        <taxon>Polyporales</taxon>
        <taxon>Polyporaceae</taxon>
        <taxon>Trametes</taxon>
    </lineage>
</organism>
<evidence type="ECO:0000256" key="4">
    <source>
        <dbReference type="ARBA" id="ARBA00038314"/>
    </source>
</evidence>
<dbReference type="GO" id="GO:0016740">
    <property type="term" value="F:transferase activity"/>
    <property type="evidence" value="ECO:0007669"/>
    <property type="project" value="UniProtKB-KW"/>
</dbReference>
<sequence length="309" mass="34796">MAETGAQNGDTRSPALPLDDNLYTLDDETSDFFKVQTGIQDTEELKKHLLRVQAEAYAVYPYPCIRGFLFLKLKLSQLPAYVRLLAMGRERQGAILLDIGCCFGNDIRKAVYDGYPIENIIGSDLRGEFWELGHRFFKSTPTTFPVPFIPGDVFDPAHLAPVPPFRVQPDEPAPELSTLTSLNPLRGHVSTIHASAFFHLFSEESQLKLARALAGLLSPAPGSMILGWHVGRPEKGFRYEVLPPHRQGNPMFCHNPESWKAMWEQVFEEGVVKVEAELREEAERRDWKDMPGVAPGAKFYALVWSVTRL</sequence>
<evidence type="ECO:0000313" key="6">
    <source>
        <dbReference type="Proteomes" id="UP000184267"/>
    </source>
</evidence>
<comment type="caution">
    <text evidence="5">The sequence shown here is derived from an EMBL/GenBank/DDBJ whole genome shotgun (WGS) entry which is preliminary data.</text>
</comment>
<accession>A0A1M2W390</accession>
<dbReference type="PANTHER" id="PTHR35897:SF1">
    <property type="entry name" value="METHYLTRANSFERASE AUSD"/>
    <property type="match status" value="1"/>
</dbReference>
<protein>
    <recommendedName>
        <fullName evidence="7">Methyltransferase ausD</fullName>
    </recommendedName>
</protein>
<comment type="pathway">
    <text evidence="1">Secondary metabolite biosynthesis.</text>
</comment>
<dbReference type="OMA" id="KIRDEAW"/>
<dbReference type="PANTHER" id="PTHR35897">
    <property type="entry name" value="METHYLTRANSFERASE AUSD"/>
    <property type="match status" value="1"/>
</dbReference>
<evidence type="ECO:0000256" key="1">
    <source>
        <dbReference type="ARBA" id="ARBA00005179"/>
    </source>
</evidence>
<comment type="similarity">
    <text evidence="4">Belongs to the class I-like SAM-binding methyltransferase superfamily.</text>
</comment>
<gene>
    <name evidence="5" type="ORF">TRAPUB_9116</name>
</gene>
<dbReference type="Proteomes" id="UP000184267">
    <property type="component" value="Unassembled WGS sequence"/>
</dbReference>
<dbReference type="SUPFAM" id="SSF53335">
    <property type="entry name" value="S-adenosyl-L-methionine-dependent methyltransferases"/>
    <property type="match status" value="1"/>
</dbReference>
<evidence type="ECO:0000313" key="5">
    <source>
        <dbReference type="EMBL" id="OJT14325.1"/>
    </source>
</evidence>
<evidence type="ECO:0000256" key="2">
    <source>
        <dbReference type="ARBA" id="ARBA00022679"/>
    </source>
</evidence>
<reference evidence="5 6" key="1">
    <citation type="submission" date="2016-10" db="EMBL/GenBank/DDBJ databases">
        <title>Genome sequence of the basidiomycete white-rot fungus Trametes pubescens.</title>
        <authorList>
            <person name="Makela M.R."/>
            <person name="Granchi Z."/>
            <person name="Peng M."/>
            <person name="De Vries R.P."/>
            <person name="Grigoriev I."/>
            <person name="Riley R."/>
            <person name="Hilden K."/>
        </authorList>
    </citation>
    <scope>NUCLEOTIDE SEQUENCE [LARGE SCALE GENOMIC DNA]</scope>
    <source>
        <strain evidence="5 6">FBCC735</strain>
    </source>
</reference>
<name>A0A1M2W390_TRAPU</name>
<dbReference type="InterPro" id="IPR029063">
    <property type="entry name" value="SAM-dependent_MTases_sf"/>
</dbReference>
<dbReference type="AlphaFoldDB" id="A0A1M2W390"/>
<dbReference type="STRING" id="154538.A0A1M2W390"/>